<name>A0A0E9TTT9_ANGAN</name>
<sequence>MWPPFKFVDLATSLLMGAYNQAYSHLNSIDKHLQ</sequence>
<protein>
    <submittedName>
        <fullName evidence="1">Uncharacterized protein</fullName>
    </submittedName>
</protein>
<evidence type="ECO:0000313" key="1">
    <source>
        <dbReference type="EMBL" id="JAH56305.1"/>
    </source>
</evidence>
<proteinExistence type="predicted"/>
<reference evidence="1" key="2">
    <citation type="journal article" date="2015" name="Fish Shellfish Immunol.">
        <title>Early steps in the European eel (Anguilla anguilla)-Vibrio vulnificus interaction in the gills: Role of the RtxA13 toxin.</title>
        <authorList>
            <person name="Callol A."/>
            <person name="Pajuelo D."/>
            <person name="Ebbesson L."/>
            <person name="Teles M."/>
            <person name="MacKenzie S."/>
            <person name="Amaro C."/>
        </authorList>
    </citation>
    <scope>NUCLEOTIDE SEQUENCE</scope>
</reference>
<dbReference type="AlphaFoldDB" id="A0A0E9TTT9"/>
<organism evidence="1">
    <name type="scientific">Anguilla anguilla</name>
    <name type="common">European freshwater eel</name>
    <name type="synonym">Muraena anguilla</name>
    <dbReference type="NCBI Taxonomy" id="7936"/>
    <lineage>
        <taxon>Eukaryota</taxon>
        <taxon>Metazoa</taxon>
        <taxon>Chordata</taxon>
        <taxon>Craniata</taxon>
        <taxon>Vertebrata</taxon>
        <taxon>Euteleostomi</taxon>
        <taxon>Actinopterygii</taxon>
        <taxon>Neopterygii</taxon>
        <taxon>Teleostei</taxon>
        <taxon>Anguilliformes</taxon>
        <taxon>Anguillidae</taxon>
        <taxon>Anguilla</taxon>
    </lineage>
</organism>
<accession>A0A0E9TTT9</accession>
<reference evidence="1" key="1">
    <citation type="submission" date="2014-11" db="EMBL/GenBank/DDBJ databases">
        <authorList>
            <person name="Amaro Gonzalez C."/>
        </authorList>
    </citation>
    <scope>NUCLEOTIDE SEQUENCE</scope>
</reference>
<dbReference type="EMBL" id="GBXM01052272">
    <property type="protein sequence ID" value="JAH56305.1"/>
    <property type="molecule type" value="Transcribed_RNA"/>
</dbReference>